<dbReference type="GO" id="GO:0000030">
    <property type="term" value="F:mannosyltransferase activity"/>
    <property type="evidence" value="ECO:0007669"/>
    <property type="project" value="TreeGrafter"/>
</dbReference>
<protein>
    <recommendedName>
        <fullName evidence="4">Mannosyltransferase</fullName>
    </recommendedName>
</protein>
<dbReference type="Pfam" id="PF04488">
    <property type="entry name" value="Gly_transf_sug"/>
    <property type="match status" value="1"/>
</dbReference>
<proteinExistence type="predicted"/>
<reference evidence="2 3" key="2">
    <citation type="journal article" date="2014" name="PLoS ONE">
        <title>Evolution of mitochondria reconstructed from the energy metabolism of living bacteria.</title>
        <authorList>
            <person name="Degli Esposti M."/>
            <person name="Chouaia B."/>
            <person name="Comandatore F."/>
            <person name="Crotti E."/>
            <person name="Sassera D."/>
            <person name="Lievens P.M."/>
            <person name="Daffonchio D."/>
            <person name="Bandi C."/>
        </authorList>
    </citation>
    <scope>NUCLEOTIDE SEQUENCE [LARGE SCALE GENOMIC DNA]</scope>
    <source>
        <strain evidence="3">AM169</strain>
    </source>
</reference>
<evidence type="ECO:0000313" key="3">
    <source>
        <dbReference type="Proteomes" id="UP000027590"/>
    </source>
</evidence>
<comment type="caution">
    <text evidence="2">The sequence shown here is derived from an EMBL/GenBank/DDBJ whole genome shotgun (WGS) entry which is preliminary data.</text>
</comment>
<dbReference type="PANTHER" id="PTHR32385">
    <property type="entry name" value="MANNOSYL PHOSPHORYLINOSITOL CERAMIDE SYNTHASE"/>
    <property type="match status" value="1"/>
</dbReference>
<dbReference type="AlphaFoldDB" id="A0A7U7G6A9"/>
<dbReference type="Gene3D" id="3.90.550.20">
    <property type="match status" value="1"/>
</dbReference>
<dbReference type="GO" id="GO:0016020">
    <property type="term" value="C:membrane"/>
    <property type="evidence" value="ECO:0007669"/>
    <property type="project" value="GOC"/>
</dbReference>
<keyword evidence="1" id="KW-0808">Transferase</keyword>
<evidence type="ECO:0000256" key="1">
    <source>
        <dbReference type="ARBA" id="ARBA00022679"/>
    </source>
</evidence>
<dbReference type="PANTHER" id="PTHR32385:SF15">
    <property type="entry name" value="INOSITOL PHOSPHOCERAMIDE MANNOSYLTRANSFERASE 1"/>
    <property type="match status" value="1"/>
</dbReference>
<name>A0A7U7G6A9_9PROT</name>
<dbReference type="EMBL" id="CBLY010000006">
    <property type="protein sequence ID" value="CDG33903.1"/>
    <property type="molecule type" value="Genomic_DNA"/>
</dbReference>
<reference evidence="2 3" key="1">
    <citation type="journal article" date="2014" name="Genome Biol. Evol.">
        <title>Acetic acid bacteria genomes reveal functional traits for adaptation to life in insect guts.</title>
        <authorList>
            <person name="Chouaia B."/>
            <person name="Gaiarsa S."/>
            <person name="Crotti E."/>
            <person name="Comandatore F."/>
            <person name="Degli Esposti M."/>
            <person name="Ricci I."/>
            <person name="Alma A."/>
            <person name="Favia G."/>
            <person name="Bandi C."/>
            <person name="Daffonchio D."/>
        </authorList>
    </citation>
    <scope>NUCLEOTIDE SEQUENCE [LARGE SCALE GENOMIC DNA]</scope>
    <source>
        <strain evidence="3">AM169</strain>
    </source>
</reference>
<organism evidence="2 3">
    <name type="scientific">Parasaccharibacter apium</name>
    <dbReference type="NCBI Taxonomy" id="1510841"/>
    <lineage>
        <taxon>Bacteria</taxon>
        <taxon>Pseudomonadati</taxon>
        <taxon>Pseudomonadota</taxon>
        <taxon>Alphaproteobacteria</taxon>
        <taxon>Acetobacterales</taxon>
        <taxon>Acetobacteraceae</taxon>
        <taxon>Parasaccharibacter</taxon>
    </lineage>
</organism>
<gene>
    <name evidence="2" type="ORF">SACS_1165</name>
</gene>
<evidence type="ECO:0008006" key="4">
    <source>
        <dbReference type="Google" id="ProtNLM"/>
    </source>
</evidence>
<dbReference type="Proteomes" id="UP000027590">
    <property type="component" value="Unassembled WGS sequence"/>
</dbReference>
<dbReference type="InterPro" id="IPR029044">
    <property type="entry name" value="Nucleotide-diphossugar_trans"/>
</dbReference>
<accession>A0A7U7G6A9</accession>
<dbReference type="SUPFAM" id="SSF53448">
    <property type="entry name" value="Nucleotide-diphospho-sugar transferases"/>
    <property type="match status" value="1"/>
</dbReference>
<evidence type="ECO:0000313" key="2">
    <source>
        <dbReference type="EMBL" id="CDG33903.1"/>
    </source>
</evidence>
<dbReference type="GO" id="GO:0051999">
    <property type="term" value="P:mannosyl-inositol phosphorylceramide biosynthetic process"/>
    <property type="evidence" value="ECO:0007669"/>
    <property type="project" value="TreeGrafter"/>
</dbReference>
<dbReference type="RefSeq" id="WP_043560219.1">
    <property type="nucleotide sequence ID" value="NZ_CBLY010000006.1"/>
</dbReference>
<dbReference type="InterPro" id="IPR051706">
    <property type="entry name" value="Glycosyltransferase_domain"/>
</dbReference>
<sequence length="384" mass="45392">MNTEYHSLTYYHNIYIESSHKIPVPLPEVLLQQKKQAQFFYPEAQYKIWGMDDCRIFIKKNFDNSVIEAFDKLTPYAFKADLMRYCLLYKLGGLYIDLSIKLQNRWNIPLDYKVAAFTQMYPNMDSWLNTMQSLLWSEPGRQEWKLAIHKIVRHCSSKYYGPHDHYVTGPALIGYCFAETMLENDKQTDTQFMGEVRFTETEGEQKTAFFITPNRTLIATKRPKTAGSLIELGINTNNHYPQLWRSKRIYGENFSHWHFNEPMLLVPQSLKKTSNGLYVPFHYVGLICYGPYIDIEPEQYILEINFTAFTYIPFLLLIEVVHGEKHRIYLKKRVCVLSKKKTQTITITLPIQKNLKRMEFRLRNITKFSGILHTMTLRKKKQTL</sequence>
<dbReference type="InterPro" id="IPR007577">
    <property type="entry name" value="GlycoTrfase_DXD_sugar-bd_CS"/>
</dbReference>